<organism evidence="4">
    <name type="scientific">uncultured Caudovirales phage</name>
    <dbReference type="NCBI Taxonomy" id="2100421"/>
    <lineage>
        <taxon>Viruses</taxon>
        <taxon>Duplodnaviria</taxon>
        <taxon>Heunggongvirae</taxon>
        <taxon>Uroviricota</taxon>
        <taxon>Caudoviricetes</taxon>
        <taxon>Peduoviridae</taxon>
        <taxon>Maltschvirus</taxon>
        <taxon>Maltschvirus maltsch</taxon>
    </lineage>
</organism>
<name>A0A6J7WNC8_9CAUD</name>
<evidence type="ECO:0000256" key="1">
    <source>
        <dbReference type="ARBA" id="ARBA00004328"/>
    </source>
</evidence>
<evidence type="ECO:0000256" key="2">
    <source>
        <dbReference type="ARBA" id="ARBA00022844"/>
    </source>
</evidence>
<dbReference type="SUPFAM" id="SSF56563">
    <property type="entry name" value="Major capsid protein gp5"/>
    <property type="match status" value="1"/>
</dbReference>
<protein>
    <submittedName>
        <fullName evidence="4">Major_cap_HK97, phage major capsid protein, HK97 family</fullName>
    </submittedName>
</protein>
<dbReference type="Gene3D" id="3.30.2400.10">
    <property type="entry name" value="Major capsid protein gp5"/>
    <property type="match status" value="1"/>
</dbReference>
<evidence type="ECO:0000259" key="3">
    <source>
        <dbReference type="Pfam" id="PF05065"/>
    </source>
</evidence>
<dbReference type="Pfam" id="PF05065">
    <property type="entry name" value="Phage_capsid"/>
    <property type="match status" value="1"/>
</dbReference>
<keyword evidence="2" id="KW-0946">Virion</keyword>
<dbReference type="InterPro" id="IPR054612">
    <property type="entry name" value="Phage_capsid-like_C"/>
</dbReference>
<evidence type="ECO:0000313" key="4">
    <source>
        <dbReference type="EMBL" id="CAB5217063.1"/>
    </source>
</evidence>
<dbReference type="NCBIfam" id="TIGR01554">
    <property type="entry name" value="major_cap_HK97"/>
    <property type="match status" value="1"/>
</dbReference>
<dbReference type="EMBL" id="LR798244">
    <property type="protein sequence ID" value="CAB5217063.1"/>
    <property type="molecule type" value="Genomic_DNA"/>
</dbReference>
<proteinExistence type="predicted"/>
<feature type="domain" description="Phage capsid-like C-terminal" evidence="3">
    <location>
        <begin position="166"/>
        <end position="424"/>
    </location>
</feature>
<sequence>MSVMLDSLKESRAAKKADLETLLAGEPSVEALASVEERNTEIAALESQIESVESAEARSIVEAKVEARVGFGATVVNEERTYSEHGSQSYFRDLVHAQTRNDRGAWDRLYRHAQEEAVESRAISNNDGAGGELTPPNWLISLTALTPRPARVVSNQLMKMALPSGTDHLYVPRITTGTLIASQNGDNAATTTQDLVTTSADAPVRTLSGYVDASIQLLEQSPLAGGIDQLIFNDLMRAYDLNLEQQVINGVGTAGQLAGILGAGTAITYTSGTPTAAGLYAAIGQGISKVSENRYDDVEAIAMRPSTWYWLASQVDGSGRPFVVPNGGAPFNAGGVQDAAVAQSSVGTIHGVPVVLSAAIPNNLGSGTNETRVLVARFSDSVLFEGGVKTRVLPEVGSATLTVRLQAYGYVALAHRYPSSLAFVSGTGVIAPSGY</sequence>
<dbReference type="GO" id="GO:0044423">
    <property type="term" value="C:virion component"/>
    <property type="evidence" value="ECO:0007669"/>
    <property type="project" value="UniProtKB-KW"/>
</dbReference>
<accession>A0A6J7WNC8</accession>
<gene>
    <name evidence="4" type="ORF">UFOVP199_41</name>
</gene>
<comment type="subcellular location">
    <subcellularLocation>
        <location evidence="1">Virion</location>
    </subcellularLocation>
</comment>
<dbReference type="InterPro" id="IPR024455">
    <property type="entry name" value="Phage_capsid"/>
</dbReference>
<reference evidence="4" key="1">
    <citation type="submission" date="2020-05" db="EMBL/GenBank/DDBJ databases">
        <authorList>
            <person name="Chiriac C."/>
            <person name="Salcher M."/>
            <person name="Ghai R."/>
            <person name="Kavagutti S V."/>
        </authorList>
    </citation>
    <scope>NUCLEOTIDE SEQUENCE</scope>
</reference>